<feature type="compositionally biased region" description="Acidic residues" evidence="7">
    <location>
        <begin position="16"/>
        <end position="26"/>
    </location>
</feature>
<proteinExistence type="inferred from homology"/>
<keyword evidence="2 5" id="KW-0805">Transcription regulation</keyword>
<evidence type="ECO:0000256" key="4">
    <source>
        <dbReference type="ARBA" id="ARBA00023163"/>
    </source>
</evidence>
<keyword evidence="5" id="KW-0539">Nucleus</keyword>
<comment type="caution">
    <text evidence="9">The sequence shown here is derived from an EMBL/GenBank/DDBJ whole genome shotgun (WGS) entry which is preliminary data.</text>
</comment>
<dbReference type="PANTHER" id="PTHR12081">
    <property type="entry name" value="TRANSCRIPTION FACTOR E2F"/>
    <property type="match status" value="1"/>
</dbReference>
<dbReference type="EMBL" id="CAJZBQ010000038">
    <property type="protein sequence ID" value="CAG9325514.1"/>
    <property type="molecule type" value="Genomic_DNA"/>
</dbReference>
<dbReference type="Pfam" id="PF02319">
    <property type="entry name" value="WHD_E2F_TDP"/>
    <property type="match status" value="1"/>
</dbReference>
<evidence type="ECO:0000256" key="1">
    <source>
        <dbReference type="ARBA" id="ARBA00010940"/>
    </source>
</evidence>
<dbReference type="GO" id="GO:0046983">
    <property type="term" value="F:protein dimerization activity"/>
    <property type="evidence" value="ECO:0007669"/>
    <property type="project" value="InterPro"/>
</dbReference>
<keyword evidence="6" id="KW-0175">Coiled coil</keyword>
<dbReference type="InterPro" id="IPR036388">
    <property type="entry name" value="WH-like_DNA-bd_sf"/>
</dbReference>
<evidence type="ECO:0000256" key="7">
    <source>
        <dbReference type="SAM" id="MobiDB-lite"/>
    </source>
</evidence>
<evidence type="ECO:0000256" key="6">
    <source>
        <dbReference type="SAM" id="Coils"/>
    </source>
</evidence>
<name>A0AAU9JIV5_9CILI</name>
<accession>A0AAU9JIV5</accession>
<dbReference type="InterPro" id="IPR015633">
    <property type="entry name" value="E2F"/>
</dbReference>
<dbReference type="PANTHER" id="PTHR12081:SF18">
    <property type="entry name" value="TRANSCRIPTION FACTOR E2F2-RELATED"/>
    <property type="match status" value="1"/>
</dbReference>
<organism evidence="9 10">
    <name type="scientific">Blepharisma stoltei</name>
    <dbReference type="NCBI Taxonomy" id="1481888"/>
    <lineage>
        <taxon>Eukaryota</taxon>
        <taxon>Sar</taxon>
        <taxon>Alveolata</taxon>
        <taxon>Ciliophora</taxon>
        <taxon>Postciliodesmatophora</taxon>
        <taxon>Heterotrichea</taxon>
        <taxon>Heterotrichida</taxon>
        <taxon>Blepharismidae</taxon>
        <taxon>Blepharisma</taxon>
    </lineage>
</organism>
<dbReference type="SMART" id="SM01372">
    <property type="entry name" value="E2F_TDP"/>
    <property type="match status" value="1"/>
</dbReference>
<dbReference type="GO" id="GO:0000981">
    <property type="term" value="F:DNA-binding transcription factor activity, RNA polymerase II-specific"/>
    <property type="evidence" value="ECO:0007669"/>
    <property type="project" value="TreeGrafter"/>
</dbReference>
<dbReference type="InterPro" id="IPR036390">
    <property type="entry name" value="WH_DNA-bd_sf"/>
</dbReference>
<keyword evidence="4 5" id="KW-0804">Transcription</keyword>
<dbReference type="SUPFAM" id="SSF144074">
    <property type="entry name" value="E2F-DP heterodimerization region"/>
    <property type="match status" value="1"/>
</dbReference>
<gene>
    <name evidence="9" type="ORF">BSTOLATCC_MIC38767</name>
</gene>
<keyword evidence="10" id="KW-1185">Reference proteome</keyword>
<evidence type="ECO:0000256" key="2">
    <source>
        <dbReference type="ARBA" id="ARBA00023015"/>
    </source>
</evidence>
<dbReference type="Proteomes" id="UP001162131">
    <property type="component" value="Unassembled WGS sequence"/>
</dbReference>
<dbReference type="Gene3D" id="6.10.250.540">
    <property type="match status" value="1"/>
</dbReference>
<reference evidence="9" key="1">
    <citation type="submission" date="2021-09" db="EMBL/GenBank/DDBJ databases">
        <authorList>
            <consortium name="AG Swart"/>
            <person name="Singh M."/>
            <person name="Singh A."/>
            <person name="Seah K."/>
            <person name="Emmerich C."/>
        </authorList>
    </citation>
    <scope>NUCLEOTIDE SEQUENCE</scope>
    <source>
        <strain evidence="9">ATCC30299</strain>
    </source>
</reference>
<dbReference type="SUPFAM" id="SSF46785">
    <property type="entry name" value="Winged helix' DNA-binding domain"/>
    <property type="match status" value="1"/>
</dbReference>
<comment type="similarity">
    <text evidence="1 5">Belongs to the E2F/DP family.</text>
</comment>
<feature type="domain" description="E2F/DP family winged-helix DNA-binding" evidence="8">
    <location>
        <begin position="46"/>
        <end position="111"/>
    </location>
</feature>
<dbReference type="GO" id="GO:0000978">
    <property type="term" value="F:RNA polymerase II cis-regulatory region sequence-specific DNA binding"/>
    <property type="evidence" value="ECO:0007669"/>
    <property type="project" value="InterPro"/>
</dbReference>
<dbReference type="Pfam" id="PF16421">
    <property type="entry name" value="E2F_CC-MB"/>
    <property type="match status" value="1"/>
</dbReference>
<dbReference type="InterPro" id="IPR037241">
    <property type="entry name" value="E2F-DP_heterodim"/>
</dbReference>
<comment type="subcellular location">
    <subcellularLocation>
        <location evidence="5">Nucleus</location>
    </subcellularLocation>
</comment>
<dbReference type="GO" id="GO:0090575">
    <property type="term" value="C:RNA polymerase II transcription regulator complex"/>
    <property type="evidence" value="ECO:0007669"/>
    <property type="project" value="TreeGrafter"/>
</dbReference>
<sequence>MSLERSAKRRVKTDDDYYYDTLDEPETPPSEKRKKRAKGAKYDNEKHDNSLGVLTKQFVELIQKQDKHCIDLNEAVKHLKVQKRRIYDITNVLEGIGLIQKTNKNKIQWTGNCEGYEDTLTSELREINNELQELEQEERNLDGWKAQIQDLMNQLTKDASYEKYAYITNEDIKSLPNLTNHSNEALIAIRAPTGTSLEVPDAESFPPEEREKYQIHLNSRVGEIMVYMISNDKLNFEESRQSFPFRIPASRNIERMQDENEIFGNFHYENH</sequence>
<evidence type="ECO:0000313" key="10">
    <source>
        <dbReference type="Proteomes" id="UP001162131"/>
    </source>
</evidence>
<evidence type="ECO:0000256" key="3">
    <source>
        <dbReference type="ARBA" id="ARBA00023125"/>
    </source>
</evidence>
<evidence type="ECO:0000256" key="5">
    <source>
        <dbReference type="RuleBase" id="RU003796"/>
    </source>
</evidence>
<protein>
    <recommendedName>
        <fullName evidence="8">E2F/DP family winged-helix DNA-binding domain-containing protein</fullName>
    </recommendedName>
</protein>
<evidence type="ECO:0000313" key="9">
    <source>
        <dbReference type="EMBL" id="CAG9325514.1"/>
    </source>
</evidence>
<evidence type="ECO:0000259" key="8">
    <source>
        <dbReference type="SMART" id="SM01372"/>
    </source>
</evidence>
<keyword evidence="3 5" id="KW-0238">DNA-binding</keyword>
<feature type="region of interest" description="Disordered" evidence="7">
    <location>
        <begin position="1"/>
        <end position="46"/>
    </location>
</feature>
<dbReference type="AlphaFoldDB" id="A0AAU9JIV5"/>
<dbReference type="InterPro" id="IPR032198">
    <property type="entry name" value="E2F_CC-MB"/>
</dbReference>
<dbReference type="InterPro" id="IPR003316">
    <property type="entry name" value="E2F_WHTH_DNA-bd_dom"/>
</dbReference>
<dbReference type="Gene3D" id="1.10.10.10">
    <property type="entry name" value="Winged helix-like DNA-binding domain superfamily/Winged helix DNA-binding domain"/>
    <property type="match status" value="1"/>
</dbReference>
<dbReference type="FunFam" id="1.10.10.10:FF:000008">
    <property type="entry name" value="E2F transcription factor 1"/>
    <property type="match status" value="1"/>
</dbReference>
<feature type="coiled-coil region" evidence="6">
    <location>
        <begin position="117"/>
        <end position="154"/>
    </location>
</feature>